<reference evidence="9 11" key="2">
    <citation type="submission" date="2018-06" db="EMBL/GenBank/DDBJ databases">
        <authorList>
            <consortium name="Pathogen Informatics"/>
            <person name="Doyle S."/>
        </authorList>
    </citation>
    <scope>NUCLEOTIDE SEQUENCE [LARGE SCALE GENOMIC DNA]</scope>
    <source>
        <strain evidence="9 11">NCTC12239</strain>
    </source>
</reference>
<evidence type="ECO:0000256" key="6">
    <source>
        <dbReference type="ARBA" id="ARBA00023136"/>
    </source>
</evidence>
<dbReference type="GO" id="GO:0006605">
    <property type="term" value="P:protein targeting"/>
    <property type="evidence" value="ECO:0007669"/>
    <property type="project" value="InterPro"/>
</dbReference>
<keyword evidence="5 7" id="KW-1133">Transmembrane helix</keyword>
<keyword evidence="6 7" id="KW-0472">Membrane</keyword>
<keyword evidence="3" id="KW-1003">Cell membrane</keyword>
<dbReference type="OrthoDB" id="7014237at2"/>
<keyword evidence="9" id="KW-0966">Cell projection</keyword>
<dbReference type="InterPro" id="IPR002010">
    <property type="entry name" value="T3SS_IM_R"/>
</dbReference>
<evidence type="ECO:0000256" key="1">
    <source>
        <dbReference type="ARBA" id="ARBA00004651"/>
    </source>
</evidence>
<keyword evidence="4 7" id="KW-0812">Transmembrane</keyword>
<feature type="transmembrane region" description="Helical" evidence="7">
    <location>
        <begin position="173"/>
        <end position="198"/>
    </location>
</feature>
<accession>A0A378JUC9</accession>
<dbReference type="AlphaFoldDB" id="A0A378JUC9"/>
<proteinExistence type="inferred from homology"/>
<name>A0A378JUC9_9GAMM</name>
<feature type="transmembrane region" description="Helical" evidence="7">
    <location>
        <begin position="39"/>
        <end position="58"/>
    </location>
</feature>
<dbReference type="PANTHER" id="PTHR30065:SF8">
    <property type="entry name" value="FLAGELLAR BIOSYNTHETIC PROTEIN FLIR"/>
    <property type="match status" value="1"/>
</dbReference>
<gene>
    <name evidence="9" type="primary">fliR_1</name>
    <name evidence="8" type="ORF">Lmor_0761</name>
    <name evidence="9" type="ORF">NCTC12239_01267</name>
</gene>
<feature type="transmembrane region" description="Helical" evidence="7">
    <location>
        <begin position="122"/>
        <end position="140"/>
    </location>
</feature>
<dbReference type="GO" id="GO:0005886">
    <property type="term" value="C:plasma membrane"/>
    <property type="evidence" value="ECO:0007669"/>
    <property type="project" value="UniProtKB-SubCell"/>
</dbReference>
<dbReference type="Proteomes" id="UP000054985">
    <property type="component" value="Unassembled WGS sequence"/>
</dbReference>
<dbReference type="STRING" id="39962.Lmor_0761"/>
<keyword evidence="9" id="KW-0969">Cilium</keyword>
<dbReference type="Proteomes" id="UP000254040">
    <property type="component" value="Unassembled WGS sequence"/>
</dbReference>
<feature type="transmembrane region" description="Helical" evidence="7">
    <location>
        <begin position="146"/>
        <end position="166"/>
    </location>
</feature>
<evidence type="ECO:0000256" key="3">
    <source>
        <dbReference type="ARBA" id="ARBA00022475"/>
    </source>
</evidence>
<evidence type="ECO:0000313" key="9">
    <source>
        <dbReference type="EMBL" id="STX62345.1"/>
    </source>
</evidence>
<evidence type="ECO:0000256" key="7">
    <source>
        <dbReference type="SAM" id="Phobius"/>
    </source>
</evidence>
<feature type="transmembrane region" description="Helical" evidence="7">
    <location>
        <begin position="6"/>
        <end position="27"/>
    </location>
</feature>
<evidence type="ECO:0000313" key="11">
    <source>
        <dbReference type="Proteomes" id="UP000254040"/>
    </source>
</evidence>
<evidence type="ECO:0000256" key="5">
    <source>
        <dbReference type="ARBA" id="ARBA00022989"/>
    </source>
</evidence>
<feature type="transmembrane region" description="Helical" evidence="7">
    <location>
        <begin position="64"/>
        <end position="89"/>
    </location>
</feature>
<keyword evidence="10" id="KW-1185">Reference proteome</keyword>
<evidence type="ECO:0000256" key="2">
    <source>
        <dbReference type="ARBA" id="ARBA00009772"/>
    </source>
</evidence>
<comment type="subcellular location">
    <subcellularLocation>
        <location evidence="1">Cell membrane</location>
        <topology evidence="1">Multi-pass membrane protein</topology>
    </subcellularLocation>
</comment>
<evidence type="ECO:0000256" key="4">
    <source>
        <dbReference type="ARBA" id="ARBA00022692"/>
    </source>
</evidence>
<dbReference type="PANTHER" id="PTHR30065">
    <property type="entry name" value="FLAGELLAR BIOSYNTHETIC PROTEIN FLIR"/>
    <property type="match status" value="1"/>
</dbReference>
<dbReference type="PRINTS" id="PR00953">
    <property type="entry name" value="TYPE3IMRPROT"/>
</dbReference>
<dbReference type="RefSeq" id="WP_028383863.1">
    <property type="nucleotide sequence ID" value="NZ_CAAAJG010000030.1"/>
</dbReference>
<sequence>MTISTAWLIQLMFITIRLGTVLLFAPVQAIHQLPLKVRLLFVFACSALVSCSLSAHVPLDNLHILLGGIAEFANGLILATGLFAAFTVFQIAGQLIDNETGLNSLAIFNPAEHSQEPLSSRLLTMLAVLFFFGLDGHLWLFKGLSYSFVIIPPGAIALFAGFIPIIKQFGFMFSVGFMIASPIILALLALDLFGGLLTRNIPQISSYFLILPLKICLGLFLLSMMLGSMYPISNRVFERCFQTWQDIMS</sequence>
<protein>
    <submittedName>
        <fullName evidence="8 9">Flagellar biosynthetic protein FliR</fullName>
    </submittedName>
</protein>
<organism evidence="9 11">
    <name type="scientific">Legionella moravica</name>
    <dbReference type="NCBI Taxonomy" id="39962"/>
    <lineage>
        <taxon>Bacteria</taxon>
        <taxon>Pseudomonadati</taxon>
        <taxon>Pseudomonadota</taxon>
        <taxon>Gammaproteobacteria</taxon>
        <taxon>Legionellales</taxon>
        <taxon>Legionellaceae</taxon>
        <taxon>Legionella</taxon>
    </lineage>
</organism>
<dbReference type="EMBL" id="UGOG01000001">
    <property type="protein sequence ID" value="STX62345.1"/>
    <property type="molecule type" value="Genomic_DNA"/>
</dbReference>
<evidence type="ECO:0000313" key="8">
    <source>
        <dbReference type="EMBL" id="KTD35314.1"/>
    </source>
</evidence>
<feature type="transmembrane region" description="Helical" evidence="7">
    <location>
        <begin position="204"/>
        <end position="226"/>
    </location>
</feature>
<dbReference type="Pfam" id="PF01311">
    <property type="entry name" value="Bac_export_1"/>
    <property type="match status" value="1"/>
</dbReference>
<keyword evidence="9" id="KW-0282">Flagellum</keyword>
<dbReference type="EMBL" id="LNYN01000014">
    <property type="protein sequence ID" value="KTD35314.1"/>
    <property type="molecule type" value="Genomic_DNA"/>
</dbReference>
<comment type="similarity">
    <text evidence="2">Belongs to the FliR/MopE/SpaR family.</text>
</comment>
<reference evidence="8 10" key="1">
    <citation type="submission" date="2015-11" db="EMBL/GenBank/DDBJ databases">
        <title>Genomic analysis of 38 Legionella species identifies large and diverse effector repertoires.</title>
        <authorList>
            <person name="Burstein D."/>
            <person name="Amaro F."/>
            <person name="Zusman T."/>
            <person name="Lifshitz Z."/>
            <person name="Cohen O."/>
            <person name="Gilbert J.A."/>
            <person name="Pupko T."/>
            <person name="Shuman H.A."/>
            <person name="Segal G."/>
        </authorList>
    </citation>
    <scope>NUCLEOTIDE SEQUENCE [LARGE SCALE GENOMIC DNA]</scope>
    <source>
        <strain evidence="8 10">ATCC 43877</strain>
    </source>
</reference>
<evidence type="ECO:0000313" key="10">
    <source>
        <dbReference type="Proteomes" id="UP000054985"/>
    </source>
</evidence>